<protein>
    <submittedName>
        <fullName evidence="1">Uncharacterized protein</fullName>
    </submittedName>
</protein>
<comment type="caution">
    <text evidence="1">The sequence shown here is derived from an EMBL/GenBank/DDBJ whole genome shotgun (WGS) entry which is preliminary data.</text>
</comment>
<accession>A0ACC1TW57</accession>
<reference evidence="1" key="1">
    <citation type="submission" date="2022-09" db="EMBL/GenBank/DDBJ databases">
        <title>A Global Phylogenomic Analysis of the Shiitake Genus Lentinula.</title>
        <authorList>
            <consortium name="DOE Joint Genome Institute"/>
            <person name="Sierra-Patev S."/>
            <person name="Min B."/>
            <person name="Naranjo-Ortiz M."/>
            <person name="Looney B."/>
            <person name="Konkel Z."/>
            <person name="Slot J.C."/>
            <person name="Sakamoto Y."/>
            <person name="Steenwyk J.L."/>
            <person name="Rokas A."/>
            <person name="Carro J."/>
            <person name="Camarero S."/>
            <person name="Ferreira P."/>
            <person name="Molpeceres G."/>
            <person name="Ruiz-Duenas F.J."/>
            <person name="Serrano A."/>
            <person name="Henrissat B."/>
            <person name="Drula E."/>
            <person name="Hughes K.W."/>
            <person name="Mata J.L."/>
            <person name="Ishikawa N.K."/>
            <person name="Vargas-Isla R."/>
            <person name="Ushijima S."/>
            <person name="Smith C.A."/>
            <person name="Ahrendt S."/>
            <person name="Andreopoulos W."/>
            <person name="He G."/>
            <person name="Labutti K."/>
            <person name="Lipzen A."/>
            <person name="Ng V."/>
            <person name="Riley R."/>
            <person name="Sandor L."/>
            <person name="Barry K."/>
            <person name="Martinez A.T."/>
            <person name="Xiao Y."/>
            <person name="Gibbons J.G."/>
            <person name="Terashima K."/>
            <person name="Grigoriev I.V."/>
            <person name="Hibbett D.S."/>
        </authorList>
    </citation>
    <scope>NUCLEOTIDE SEQUENCE</scope>
    <source>
        <strain evidence="1">TMI1499</strain>
    </source>
</reference>
<dbReference type="EMBL" id="MU795188">
    <property type="protein sequence ID" value="KAJ3808947.1"/>
    <property type="molecule type" value="Genomic_DNA"/>
</dbReference>
<dbReference type="Proteomes" id="UP001163835">
    <property type="component" value="Unassembled WGS sequence"/>
</dbReference>
<organism evidence="1 2">
    <name type="scientific">Lentinula aff. lateritia</name>
    <dbReference type="NCBI Taxonomy" id="2804960"/>
    <lineage>
        <taxon>Eukaryota</taxon>
        <taxon>Fungi</taxon>
        <taxon>Dikarya</taxon>
        <taxon>Basidiomycota</taxon>
        <taxon>Agaricomycotina</taxon>
        <taxon>Agaricomycetes</taxon>
        <taxon>Agaricomycetidae</taxon>
        <taxon>Agaricales</taxon>
        <taxon>Marasmiineae</taxon>
        <taxon>Omphalotaceae</taxon>
        <taxon>Lentinula</taxon>
    </lineage>
</organism>
<evidence type="ECO:0000313" key="2">
    <source>
        <dbReference type="Proteomes" id="UP001163835"/>
    </source>
</evidence>
<keyword evidence="2" id="KW-1185">Reference proteome</keyword>
<sequence length="519" mass="57820">MSSVKNILFHALAAWGHNKPMAALAVIITRARPDIVITVITTGIIYPKFYNELKSKLSAEEYDLLSSRINIIDISGPLVDPFEPLHEFAPTYTAIWKSEPIACKSSGKTFSGLPRPVVAIIDPFASYAWESIHATSQKKVPIITWISAPSGPYLGLCGPTSFGGVADPSLETETGLNLARAQLFEPLREEEKSVPQPLLATTSTVLKKTMVPGMPPMYEHEWRPQISLLPEGPLERLGQIYTRLGDGVITVSNSVYERESMEAMKEWLSGIGKPTYALAPLSLPRRKRQQGDDTDILLFLDAIKERFGTKSLIYISFGTFFWPPQQEKLTALIETLLANRIPFIFSHSSPLATNLSDEFLASIENSGIAMEMGWSPQETILQHEVTGWFITHGGWNSIQESFEHKVPLIFWPMGADQPVNAAVLSLSHKAAFELIEVRSGENGTKPLLRFEGTDYQPTFTVEAVKAEVEGLLAKLKGDEGRIVRSNFEKLGEQMWRSWDEGMQSRIELNELLENFVDSV</sequence>
<proteinExistence type="predicted"/>
<name>A0ACC1TW57_9AGAR</name>
<evidence type="ECO:0000313" key="1">
    <source>
        <dbReference type="EMBL" id="KAJ3808947.1"/>
    </source>
</evidence>
<gene>
    <name evidence="1" type="ORF">F5876DRAFT_66878</name>
</gene>